<feature type="domain" description="ABC transporter" evidence="10">
    <location>
        <begin position="1170"/>
        <end position="1394"/>
    </location>
</feature>
<feature type="transmembrane region" description="Helical" evidence="9">
    <location>
        <begin position="1529"/>
        <end position="1559"/>
    </location>
</feature>
<name>A0A1L9U8F7_ASPBC</name>
<sequence>MEDHTTDALVNRDEPVPVISAGKHNDDVEGSKPGVLKRSVYKAGRSLQDRIFSKILEQVMPIEDVDAESVSVGDKPVPVDSKRPAFSLPLMANNFRRFNARIGIVFLFQTRVERLLSWKQTSHTVSFLFIYSFICLDPHLLVIVPFAVLLFFVMVPAFLARHPPPPSTSTSSITPYYSYQGPALAPAKTIKPASETSKDFFRNMRDLQNCMADYSDVHDATVSAFAPLTNFSNEKLSSTVFLASTLMTALLFITAHLLPWRLIFLIGGNAAIVSMHPSFPDLVQSLAEDILDHSAEQGPATDKKEQDSHNIGGVAMPTSPSKAVSLMESLANISLDSSPEEREVEVFEIQYRSLAPYSESQWEHFLFSPMPYDPLSPSRIAGDRPKGCRFFEDVQPPTGWTWKGKKWELDLDCREWVVERMITGVGFEVSGSPAESGMTSGEIGGWVWDLPPASSRDEEEAASTLAYDDLDSTNPSKGQDRKSKKKGKERVSHDYEEKVHIGSHGTGEWRRRRWIRIVHRTSLPAADKIRIIRYHPPMPVEQHYGAVISCEWIWDSRGARLSPCAMGYMSIIPTIVISIAVLGYASRKISIAKRPKWTMPFVPEQPMASDLPIDGSKQRMGWVISLFTISLVGLSNELIRVILQGWPSNLSLLIAWAAATCLIAIARPRTCPLSLLTFYLCILAVEIAYITVYDVHESVLATHHVAAGTALVGCLIILAMPLRGPLLPCMDIGAVGQAPSSKFRSPEDNLRLWQFLSVSWMAPLISIGRRRQLQEEDVWFLGFEFQHRRLHEKFRRLKGSVIGRLLQANGIDVLIITTIAIVQMLCDFSTPILLQQLLQAMTDRGSSNRVALTYALLSLVLRLIAAQSQVLSLWYGRRSYERSRGEMIMMVYEKALSRKNVFDQQLVDKAEEDGLQDEDSADMDAEPEQRNWWNLSIFRRTARKEKVKGTASMGKIFNLLRGDVYEVAQRFWEIDTLVDKPLGLVIAVVLVWKLLGPSCFLGIVAVLIAQVLNAFVTRILLRKERVRRLATDGRLQVSSQFVEALRHLRWYGWQNHWLRQVMDARQSELNLRIVTMLWGIVIRFINTFASGLFPVVALYAYTLLAGNPLRIDIIFPALQLFTMLETRLRDIPSLITVLINASIAMERIEDFMAEPDKERKDAIDAEPASIQLDHCSFAWPGKQSPVLREVDLRVPQGLTVVYGKVGAGKTALLQALLGELDRLSGVSYVPNEMIGYCAQTPWLQSMSIRDNILFSSPYDAQRYRRVLDACALLPDLSNFKHGDLTFVGENGVGLSGGQKARVALARAMYSAARILFLDDPLSALDHNTAETVARKCFSGPLMQNRTIVLVTHRIHLVRQIAEQIVLIQKGHAVVEDKHEVSSRGSGQSESSSSDSSSGTGEAESESETALADGTAAVPTKFIEEEHRAEWGVKARVYWKYIKASKYRWWITLILVLAVYRFTSVGQSWFLKEWGEAYNETLLLFGYSGTNKKSFSGDWITPSAMVKMIDWRPSNPLDEFPAPVEDVRPWLLAFFIITTFQSVVLLVAQLVMLVMVYSAGKTLFQEVMVRVSHATFRFFDVTPIGRLMNRLTSDIGVVDGNISEQFQMIAFQAITWISSIVVIASVTPTFLGFSLVLTAAFVVVFLRFLPTSQSLRRLEMVSLSPLISNFGELLHGLTTVRAFHAEGRFQDRVIAVVDKFQGMDHFYWSLQSWLMYRFESLSALSTFCLTVLALYTSVSPGLAAFVLVAANNFVASTHALCKQYGQLQMDFVSVERVDELLHVEQESPGTIEPPASWPKFGRDIVFEDVTIRYAPHLDPSLKNISLRIPGGSTTAIIGRTGSGKSTLAVSLLSVIRPDSGRILIDDLDITQVSRQALRTRVTFVAQDPVLFPGSIRLNLDPIGEYSDAECADVLKRICSRHGWSLETHVEAGGRNLSQGERQLIGLARAVLRRSSIVVLDEATASIDHESSLEIQQVLREEMRESTVITIAHRLEAIKDADYYIMLDQGGVSKQGFVKDM</sequence>
<dbReference type="InterPro" id="IPR036640">
    <property type="entry name" value="ABC1_TM_sf"/>
</dbReference>
<dbReference type="Proteomes" id="UP000184499">
    <property type="component" value="Unassembled WGS sequence"/>
</dbReference>
<feature type="transmembrane region" description="Helical" evidence="9">
    <location>
        <begin position="622"/>
        <end position="643"/>
    </location>
</feature>
<feature type="domain" description="ABC transporter" evidence="10">
    <location>
        <begin position="1803"/>
        <end position="2019"/>
    </location>
</feature>
<feature type="domain" description="ABC transmembrane type-1" evidence="11">
    <location>
        <begin position="1529"/>
        <end position="1768"/>
    </location>
</feature>
<dbReference type="InterPro" id="IPR003593">
    <property type="entry name" value="AAA+_ATPase"/>
</dbReference>
<evidence type="ECO:0000256" key="2">
    <source>
        <dbReference type="ARBA" id="ARBA00022448"/>
    </source>
</evidence>
<dbReference type="InterPro" id="IPR017871">
    <property type="entry name" value="ABC_transporter-like_CS"/>
</dbReference>
<dbReference type="OrthoDB" id="6500128at2759"/>
<dbReference type="Pfam" id="PF06398">
    <property type="entry name" value="Pex24p"/>
    <property type="match status" value="1"/>
</dbReference>
<dbReference type="SUPFAM" id="SSF52540">
    <property type="entry name" value="P-loop containing nucleoside triphosphate hydrolases"/>
    <property type="match status" value="2"/>
</dbReference>
<feature type="domain" description="ABC transmembrane type-1" evidence="11">
    <location>
        <begin position="814"/>
        <end position="1140"/>
    </location>
</feature>
<dbReference type="PROSITE" id="PS50929">
    <property type="entry name" value="ABC_TM1F"/>
    <property type="match status" value="2"/>
</dbReference>
<dbReference type="CDD" id="cd18596">
    <property type="entry name" value="ABC_6TM_VMR1_D1_like"/>
    <property type="match status" value="1"/>
</dbReference>
<dbReference type="RefSeq" id="XP_067475203.1">
    <property type="nucleotide sequence ID" value="XM_067627914.1"/>
</dbReference>
<feature type="transmembrane region" description="Helical" evidence="9">
    <location>
        <begin position="673"/>
        <end position="692"/>
    </location>
</feature>
<organism evidence="12 13">
    <name type="scientific">Aspergillus brasiliensis (strain CBS 101740 / IMI 381727 / IBT 21946)</name>
    <dbReference type="NCBI Taxonomy" id="767769"/>
    <lineage>
        <taxon>Eukaryota</taxon>
        <taxon>Fungi</taxon>
        <taxon>Dikarya</taxon>
        <taxon>Ascomycota</taxon>
        <taxon>Pezizomycotina</taxon>
        <taxon>Eurotiomycetes</taxon>
        <taxon>Eurotiomycetidae</taxon>
        <taxon>Eurotiales</taxon>
        <taxon>Aspergillaceae</taxon>
        <taxon>Aspergillus</taxon>
        <taxon>Aspergillus subgen. Circumdati</taxon>
    </lineage>
</organism>
<evidence type="ECO:0000256" key="8">
    <source>
        <dbReference type="SAM" id="MobiDB-lite"/>
    </source>
</evidence>
<gene>
    <name evidence="12" type="ORF">ASPBRDRAFT_58534</name>
</gene>
<feature type="transmembrane region" description="Helical" evidence="9">
    <location>
        <begin position="1001"/>
        <end position="1021"/>
    </location>
</feature>
<accession>A0A1L9U8F7</accession>
<keyword evidence="6 9" id="KW-1133">Transmembrane helix</keyword>
<dbReference type="GO" id="GO:0016887">
    <property type="term" value="F:ATP hydrolysis activity"/>
    <property type="evidence" value="ECO:0007669"/>
    <property type="project" value="InterPro"/>
</dbReference>
<dbReference type="InterPro" id="IPR003439">
    <property type="entry name" value="ABC_transporter-like_ATP-bd"/>
</dbReference>
<evidence type="ECO:0000256" key="7">
    <source>
        <dbReference type="ARBA" id="ARBA00023136"/>
    </source>
</evidence>
<protein>
    <recommendedName>
        <fullName evidence="14">ABC transporter</fullName>
    </recommendedName>
</protein>
<evidence type="ECO:0000256" key="1">
    <source>
        <dbReference type="ARBA" id="ARBA00004141"/>
    </source>
</evidence>
<dbReference type="Pfam" id="PF00005">
    <property type="entry name" value="ABC_tran"/>
    <property type="match status" value="2"/>
</dbReference>
<evidence type="ECO:0000259" key="11">
    <source>
        <dbReference type="PROSITE" id="PS50929"/>
    </source>
</evidence>
<feature type="transmembrane region" description="Helical" evidence="9">
    <location>
        <begin position="649"/>
        <end position="666"/>
    </location>
</feature>
<keyword evidence="13" id="KW-1185">Reference proteome</keyword>
<feature type="region of interest" description="Disordered" evidence="8">
    <location>
        <begin position="1378"/>
        <end position="1411"/>
    </location>
</feature>
<keyword evidence="2" id="KW-0813">Transport</keyword>
<proteinExistence type="predicted"/>
<dbReference type="SUPFAM" id="SSF90123">
    <property type="entry name" value="ABC transporter transmembrane region"/>
    <property type="match status" value="2"/>
</dbReference>
<evidence type="ECO:0008006" key="14">
    <source>
        <dbReference type="Google" id="ProtNLM"/>
    </source>
</evidence>
<dbReference type="SMART" id="SM00382">
    <property type="entry name" value="AAA"/>
    <property type="match status" value="2"/>
</dbReference>
<dbReference type="PANTHER" id="PTHR24223">
    <property type="entry name" value="ATP-BINDING CASSETTE SUB-FAMILY C"/>
    <property type="match status" value="1"/>
</dbReference>
<feature type="transmembrane region" description="Helical" evidence="9">
    <location>
        <begin position="140"/>
        <end position="160"/>
    </location>
</feature>
<dbReference type="VEuPathDB" id="FungiDB:ASPBRDRAFT_58534"/>
<dbReference type="GO" id="GO:0007031">
    <property type="term" value="P:peroxisome organization"/>
    <property type="evidence" value="ECO:0007669"/>
    <property type="project" value="UniProtKB-ARBA"/>
</dbReference>
<keyword evidence="5" id="KW-0067">ATP-binding</keyword>
<keyword evidence="3 9" id="KW-0812">Transmembrane</keyword>
<keyword evidence="4" id="KW-0547">Nucleotide-binding</keyword>
<dbReference type="OMA" id="MVGYCAQ"/>
<evidence type="ECO:0000313" key="13">
    <source>
        <dbReference type="Proteomes" id="UP000184499"/>
    </source>
</evidence>
<dbReference type="CDD" id="cd18604">
    <property type="entry name" value="ABC_6TM_VMR1_D2_like"/>
    <property type="match status" value="1"/>
</dbReference>
<dbReference type="FunFam" id="3.40.50.300:FF:001577">
    <property type="entry name" value="ABC bile acid transporter"/>
    <property type="match status" value="1"/>
</dbReference>
<feature type="transmembrane region" description="Helical" evidence="9">
    <location>
        <begin position="240"/>
        <end position="260"/>
    </location>
</feature>
<evidence type="ECO:0000256" key="5">
    <source>
        <dbReference type="ARBA" id="ARBA00022840"/>
    </source>
</evidence>
<evidence type="ECO:0000256" key="3">
    <source>
        <dbReference type="ARBA" id="ARBA00022692"/>
    </source>
</evidence>
<evidence type="ECO:0000256" key="9">
    <source>
        <dbReference type="SAM" id="Phobius"/>
    </source>
</evidence>
<feature type="region of interest" description="Disordered" evidence="8">
    <location>
        <begin position="458"/>
        <end position="495"/>
    </location>
</feature>
<dbReference type="InterPro" id="IPR050173">
    <property type="entry name" value="ABC_transporter_C-like"/>
</dbReference>
<dbReference type="FunFam" id="3.40.50.300:FF:001751">
    <property type="entry name" value="ABC bile acid transporter"/>
    <property type="match status" value="1"/>
</dbReference>
<feature type="transmembrane region" description="Helical" evidence="9">
    <location>
        <begin position="704"/>
        <end position="722"/>
    </location>
</feature>
<evidence type="ECO:0000256" key="6">
    <source>
        <dbReference type="ARBA" id="ARBA00022989"/>
    </source>
</evidence>
<feature type="transmembrane region" description="Helical" evidence="9">
    <location>
        <begin position="1448"/>
        <end position="1469"/>
    </location>
</feature>
<feature type="transmembrane region" description="Helical" evidence="9">
    <location>
        <begin position="1713"/>
        <end position="1734"/>
    </location>
</feature>
<dbReference type="GO" id="GO:0005524">
    <property type="term" value="F:ATP binding"/>
    <property type="evidence" value="ECO:0007669"/>
    <property type="project" value="UniProtKB-KW"/>
</dbReference>
<evidence type="ECO:0000259" key="10">
    <source>
        <dbReference type="PROSITE" id="PS50893"/>
    </source>
</evidence>
<dbReference type="Pfam" id="PF00664">
    <property type="entry name" value="ABC_membrane"/>
    <property type="match status" value="2"/>
</dbReference>
<dbReference type="CDD" id="cd03250">
    <property type="entry name" value="ABCC_MRP_domain1"/>
    <property type="match status" value="1"/>
</dbReference>
<feature type="transmembrane region" description="Helical" evidence="9">
    <location>
        <begin position="1605"/>
        <end position="1623"/>
    </location>
</feature>
<dbReference type="Gene3D" id="1.20.1560.10">
    <property type="entry name" value="ABC transporter type 1, transmembrane domain"/>
    <property type="match status" value="2"/>
</dbReference>
<reference evidence="13" key="1">
    <citation type="journal article" date="2017" name="Genome Biol.">
        <title>Comparative genomics reveals high biological diversity and specific adaptations in the industrially and medically important fungal genus Aspergillus.</title>
        <authorList>
            <person name="de Vries R.P."/>
            <person name="Riley R."/>
            <person name="Wiebenga A."/>
            <person name="Aguilar-Osorio G."/>
            <person name="Amillis S."/>
            <person name="Uchima C.A."/>
            <person name="Anderluh G."/>
            <person name="Asadollahi M."/>
            <person name="Askin M."/>
            <person name="Barry K."/>
            <person name="Battaglia E."/>
            <person name="Bayram O."/>
            <person name="Benocci T."/>
            <person name="Braus-Stromeyer S.A."/>
            <person name="Caldana C."/>
            <person name="Canovas D."/>
            <person name="Cerqueira G.C."/>
            <person name="Chen F."/>
            <person name="Chen W."/>
            <person name="Choi C."/>
            <person name="Clum A."/>
            <person name="Dos Santos R.A."/>
            <person name="Damasio A.R."/>
            <person name="Diallinas G."/>
            <person name="Emri T."/>
            <person name="Fekete E."/>
            <person name="Flipphi M."/>
            <person name="Freyberg S."/>
            <person name="Gallo A."/>
            <person name="Gournas C."/>
            <person name="Habgood R."/>
            <person name="Hainaut M."/>
            <person name="Harispe M.L."/>
            <person name="Henrissat B."/>
            <person name="Hilden K.S."/>
            <person name="Hope R."/>
            <person name="Hossain A."/>
            <person name="Karabika E."/>
            <person name="Karaffa L."/>
            <person name="Karanyi Z."/>
            <person name="Krasevec N."/>
            <person name="Kuo A."/>
            <person name="Kusch H."/>
            <person name="LaButti K."/>
            <person name="Lagendijk E.L."/>
            <person name="Lapidus A."/>
            <person name="Levasseur A."/>
            <person name="Lindquist E."/>
            <person name="Lipzen A."/>
            <person name="Logrieco A.F."/>
            <person name="MacCabe A."/>
            <person name="Maekelae M.R."/>
            <person name="Malavazi I."/>
            <person name="Melin P."/>
            <person name="Meyer V."/>
            <person name="Mielnichuk N."/>
            <person name="Miskei M."/>
            <person name="Molnar A.P."/>
            <person name="Mule G."/>
            <person name="Ngan C.Y."/>
            <person name="Orejas M."/>
            <person name="Orosz E."/>
            <person name="Ouedraogo J.P."/>
            <person name="Overkamp K.M."/>
            <person name="Park H.-S."/>
            <person name="Perrone G."/>
            <person name="Piumi F."/>
            <person name="Punt P.J."/>
            <person name="Ram A.F."/>
            <person name="Ramon A."/>
            <person name="Rauscher S."/>
            <person name="Record E."/>
            <person name="Riano-Pachon D.M."/>
            <person name="Robert V."/>
            <person name="Roehrig J."/>
            <person name="Ruller R."/>
            <person name="Salamov A."/>
            <person name="Salih N.S."/>
            <person name="Samson R.A."/>
            <person name="Sandor E."/>
            <person name="Sanguinetti M."/>
            <person name="Schuetze T."/>
            <person name="Sepcic K."/>
            <person name="Shelest E."/>
            <person name="Sherlock G."/>
            <person name="Sophianopoulou V."/>
            <person name="Squina F.M."/>
            <person name="Sun H."/>
            <person name="Susca A."/>
            <person name="Todd R.B."/>
            <person name="Tsang A."/>
            <person name="Unkles S.E."/>
            <person name="van de Wiele N."/>
            <person name="van Rossen-Uffink D."/>
            <person name="Oliveira J.V."/>
            <person name="Vesth T.C."/>
            <person name="Visser J."/>
            <person name="Yu J.-H."/>
            <person name="Zhou M."/>
            <person name="Andersen M.R."/>
            <person name="Archer D.B."/>
            <person name="Baker S.E."/>
            <person name="Benoit I."/>
            <person name="Brakhage A.A."/>
            <person name="Braus G.H."/>
            <person name="Fischer R."/>
            <person name="Frisvad J.C."/>
            <person name="Goldman G.H."/>
            <person name="Houbraken J."/>
            <person name="Oakley B."/>
            <person name="Pocsi I."/>
            <person name="Scazzocchio C."/>
            <person name="Seiboth B."/>
            <person name="vanKuyk P.A."/>
            <person name="Wortman J."/>
            <person name="Dyer P.S."/>
            <person name="Grigoriev I.V."/>
        </authorList>
    </citation>
    <scope>NUCLEOTIDE SEQUENCE [LARGE SCALE GENOMIC DNA]</scope>
    <source>
        <strain evidence="13">CBS 101740 / IMI 381727 / IBT 21946</strain>
    </source>
</reference>
<evidence type="ECO:0000313" key="12">
    <source>
        <dbReference type="EMBL" id="OJJ67954.1"/>
    </source>
</evidence>
<feature type="compositionally biased region" description="Low complexity" evidence="8">
    <location>
        <begin position="1382"/>
        <end position="1401"/>
    </location>
</feature>
<feature type="transmembrane region" description="Helical" evidence="9">
    <location>
        <begin position="565"/>
        <end position="585"/>
    </location>
</feature>
<dbReference type="Gene3D" id="3.40.50.300">
    <property type="entry name" value="P-loop containing nucleotide triphosphate hydrolases"/>
    <property type="match status" value="2"/>
</dbReference>
<dbReference type="GeneID" id="93580402"/>
<dbReference type="PROSITE" id="PS00211">
    <property type="entry name" value="ABC_TRANSPORTER_1"/>
    <property type="match status" value="2"/>
</dbReference>
<dbReference type="InterPro" id="IPR027417">
    <property type="entry name" value="P-loop_NTPase"/>
</dbReference>
<comment type="subcellular location">
    <subcellularLocation>
        <location evidence="1">Membrane</location>
        <topology evidence="1">Multi-pass membrane protein</topology>
    </subcellularLocation>
</comment>
<evidence type="ECO:0000256" key="4">
    <source>
        <dbReference type="ARBA" id="ARBA00022741"/>
    </source>
</evidence>
<dbReference type="CDD" id="cd03244">
    <property type="entry name" value="ABCC_MRP_domain2"/>
    <property type="match status" value="1"/>
</dbReference>
<dbReference type="PANTHER" id="PTHR24223:SF415">
    <property type="entry name" value="FI20190P1"/>
    <property type="match status" value="1"/>
</dbReference>
<dbReference type="GO" id="GO:0005778">
    <property type="term" value="C:peroxisomal membrane"/>
    <property type="evidence" value="ECO:0007669"/>
    <property type="project" value="UniProtKB-ARBA"/>
</dbReference>
<keyword evidence="7 9" id="KW-0472">Membrane</keyword>
<dbReference type="STRING" id="767769.A0A1L9U8F7"/>
<dbReference type="GO" id="GO:0140359">
    <property type="term" value="F:ABC-type transporter activity"/>
    <property type="evidence" value="ECO:0007669"/>
    <property type="project" value="InterPro"/>
</dbReference>
<dbReference type="PROSITE" id="PS50893">
    <property type="entry name" value="ABC_TRANSPORTER_2"/>
    <property type="match status" value="2"/>
</dbReference>
<dbReference type="InterPro" id="IPR010482">
    <property type="entry name" value="TECPR1-like_DysF"/>
</dbReference>
<dbReference type="EMBL" id="KV878692">
    <property type="protein sequence ID" value="OJJ67954.1"/>
    <property type="molecule type" value="Genomic_DNA"/>
</dbReference>
<dbReference type="InterPro" id="IPR011527">
    <property type="entry name" value="ABC1_TM_dom"/>
</dbReference>